<evidence type="ECO:0000256" key="3">
    <source>
        <dbReference type="ARBA" id="ARBA00022448"/>
    </source>
</evidence>
<proteinExistence type="inferred from homology"/>
<dbReference type="Proteomes" id="UP000319263">
    <property type="component" value="Chromosome"/>
</dbReference>
<keyword evidence="4" id="KW-0732">Signal</keyword>
<dbReference type="KEGG" id="mik:FOE78_08350"/>
<protein>
    <submittedName>
        <fullName evidence="5">Extracellular solute-binding protein</fullName>
    </submittedName>
</protein>
<dbReference type="OrthoDB" id="3714110at2"/>
<dbReference type="InterPro" id="IPR006059">
    <property type="entry name" value="SBP"/>
</dbReference>
<comment type="similarity">
    <text evidence="2">Belongs to the bacterial solute-binding protein 1 family.</text>
</comment>
<accession>A0A516PXK3</accession>
<reference evidence="5 6" key="1">
    <citation type="submission" date="2019-07" db="EMBL/GenBank/DDBJ databases">
        <title>Microlunatus dokdonensis sp. nov. isolated from the rhizospheric soil of the wild plant Elymus tsukushiensis.</title>
        <authorList>
            <person name="Ghim S.-Y."/>
            <person name="Hwang Y.-J."/>
            <person name="Son J.-S."/>
            <person name="Shin J.-H."/>
        </authorList>
    </citation>
    <scope>NUCLEOTIDE SEQUENCE [LARGE SCALE GENOMIC DNA]</scope>
    <source>
        <strain evidence="5 6">KUDC0627</strain>
    </source>
</reference>
<keyword evidence="3" id="KW-0813">Transport</keyword>
<dbReference type="PANTHER" id="PTHR43649">
    <property type="entry name" value="ARABINOSE-BINDING PROTEIN-RELATED"/>
    <property type="match status" value="1"/>
</dbReference>
<evidence type="ECO:0000313" key="5">
    <source>
        <dbReference type="EMBL" id="QDP95905.1"/>
    </source>
</evidence>
<dbReference type="Gene3D" id="3.40.190.10">
    <property type="entry name" value="Periplasmic binding protein-like II"/>
    <property type="match status" value="1"/>
</dbReference>
<dbReference type="PROSITE" id="PS51318">
    <property type="entry name" value="TAT"/>
    <property type="match status" value="1"/>
</dbReference>
<dbReference type="InterPro" id="IPR050490">
    <property type="entry name" value="Bact_solute-bd_prot1"/>
</dbReference>
<dbReference type="AlphaFoldDB" id="A0A516PXK3"/>
<dbReference type="RefSeq" id="WP_143985871.1">
    <property type="nucleotide sequence ID" value="NZ_CP041692.1"/>
</dbReference>
<organism evidence="5 6">
    <name type="scientific">Microlunatus elymi</name>
    <dbReference type="NCBI Taxonomy" id="2596828"/>
    <lineage>
        <taxon>Bacteria</taxon>
        <taxon>Bacillati</taxon>
        <taxon>Actinomycetota</taxon>
        <taxon>Actinomycetes</taxon>
        <taxon>Propionibacteriales</taxon>
        <taxon>Propionibacteriaceae</taxon>
        <taxon>Microlunatus</taxon>
    </lineage>
</organism>
<sequence>MSAFHATPRLSRRTVLAGVGATALLGGALTGCSDSTDKKNTATANETVKLPTYTPATIAKPDFPGTEQGVEPAYKLFPSDHNKSVADKPGTGKDTVTGMVITYAALPPGVGRNPYWQGLNERLGIDLKLQMTPSADYVQKFSTTIAGNDLPDMMLTQVVANFPSLLDKRFSPLDEYLGGDAVKDYPNLANIPTDIWKSVIYNGKIYGLPLPRGLVGSYNFIRADLFKKAGVSTAPKSFDELMDASKALTNPKKRRWGYDMIGHVQALIGRMNEEPNSWAVDSNGKFTHRYETDAYQRSVSDVIQMWKAGVLHPDAFNPQQPFKDLFAAGTVAINASDGYTGFNGYWTNGLEGDPNFELGLMPAYKRDGGGLAPWALGSGSFGMASIKKMDADRIKLCLRMADYFAAPFGSEEYYYLSYGKEGVDHTVDKNGNPTLTDTGKTNLTLPMRYLGDSTKVSYSPGRPQDAKTQHDYQSLEVPHGVQNAALGLFSNAQATKNATADKAFNDTVNDIIQGRKPYSELKNAISTWQNAVGNEMRTEYQDQYKKANGSK</sequence>
<keyword evidence="6" id="KW-1185">Reference proteome</keyword>
<dbReference type="Pfam" id="PF13416">
    <property type="entry name" value="SBP_bac_8"/>
    <property type="match status" value="1"/>
</dbReference>
<evidence type="ECO:0000256" key="1">
    <source>
        <dbReference type="ARBA" id="ARBA00004196"/>
    </source>
</evidence>
<comment type="subcellular location">
    <subcellularLocation>
        <location evidence="1">Cell envelope</location>
    </subcellularLocation>
</comment>
<evidence type="ECO:0000313" key="6">
    <source>
        <dbReference type="Proteomes" id="UP000319263"/>
    </source>
</evidence>
<evidence type="ECO:0000256" key="4">
    <source>
        <dbReference type="ARBA" id="ARBA00022729"/>
    </source>
</evidence>
<gene>
    <name evidence="5" type="ORF">FOE78_08350</name>
</gene>
<dbReference type="GO" id="GO:0030313">
    <property type="term" value="C:cell envelope"/>
    <property type="evidence" value="ECO:0007669"/>
    <property type="project" value="UniProtKB-SubCell"/>
</dbReference>
<dbReference type="EMBL" id="CP041692">
    <property type="protein sequence ID" value="QDP95905.1"/>
    <property type="molecule type" value="Genomic_DNA"/>
</dbReference>
<evidence type="ECO:0000256" key="2">
    <source>
        <dbReference type="ARBA" id="ARBA00008520"/>
    </source>
</evidence>
<dbReference type="PANTHER" id="PTHR43649:SF31">
    <property type="entry name" value="SN-GLYCEROL-3-PHOSPHATE-BINDING PERIPLASMIC PROTEIN UGPB"/>
    <property type="match status" value="1"/>
</dbReference>
<name>A0A516PXK3_9ACTN</name>
<dbReference type="SUPFAM" id="SSF53850">
    <property type="entry name" value="Periplasmic binding protein-like II"/>
    <property type="match status" value="1"/>
</dbReference>
<dbReference type="InterPro" id="IPR006311">
    <property type="entry name" value="TAT_signal"/>
</dbReference>